<dbReference type="Pfam" id="PF21351">
    <property type="entry name" value="TetR_C_41"/>
    <property type="match status" value="1"/>
</dbReference>
<comment type="caution">
    <text evidence="4">The sequence shown here is derived from an EMBL/GenBank/DDBJ whole genome shotgun (WGS) entry which is preliminary data.</text>
</comment>
<organism evidence="4 5">
    <name type="scientific">Noviherbaspirillum album</name>
    <dbReference type="NCBI Taxonomy" id="3080276"/>
    <lineage>
        <taxon>Bacteria</taxon>
        <taxon>Pseudomonadati</taxon>
        <taxon>Pseudomonadota</taxon>
        <taxon>Betaproteobacteria</taxon>
        <taxon>Burkholderiales</taxon>
        <taxon>Oxalobacteraceae</taxon>
        <taxon>Noviherbaspirillum</taxon>
    </lineage>
</organism>
<dbReference type="Gene3D" id="1.10.357.10">
    <property type="entry name" value="Tetracycline Repressor, domain 2"/>
    <property type="match status" value="1"/>
</dbReference>
<dbReference type="Pfam" id="PF00440">
    <property type="entry name" value="TetR_N"/>
    <property type="match status" value="1"/>
</dbReference>
<protein>
    <submittedName>
        <fullName evidence="4">TetR/AcrR family transcriptional regulator</fullName>
    </submittedName>
</protein>
<dbReference type="PRINTS" id="PR00455">
    <property type="entry name" value="HTHTETR"/>
</dbReference>
<dbReference type="PANTHER" id="PTHR30055:SF223">
    <property type="entry name" value="HTH-TYPE TRANSCRIPTIONAL REGULATOR UIDR"/>
    <property type="match status" value="1"/>
</dbReference>
<reference evidence="4 5" key="1">
    <citation type="submission" date="2023-10" db="EMBL/GenBank/DDBJ databases">
        <title>Noviherbaspirillum sp. CPCC 100848 genome assembly.</title>
        <authorList>
            <person name="Li X.Y."/>
            <person name="Fang X.M."/>
        </authorList>
    </citation>
    <scope>NUCLEOTIDE SEQUENCE [LARGE SCALE GENOMIC DNA]</scope>
    <source>
        <strain evidence="4 5">CPCC 100848</strain>
    </source>
</reference>
<feature type="domain" description="HTH tetR-type" evidence="3">
    <location>
        <begin position="3"/>
        <end position="63"/>
    </location>
</feature>
<dbReference type="RefSeq" id="WP_326509387.1">
    <property type="nucleotide sequence ID" value="NZ_JAWIIV010000035.1"/>
</dbReference>
<gene>
    <name evidence="4" type="ORF">RY831_26480</name>
</gene>
<dbReference type="PROSITE" id="PS50977">
    <property type="entry name" value="HTH_TETR_2"/>
    <property type="match status" value="1"/>
</dbReference>
<dbReference type="InterPro" id="IPR001647">
    <property type="entry name" value="HTH_TetR"/>
</dbReference>
<dbReference type="InterPro" id="IPR049484">
    <property type="entry name" value="Rv0078-like_C"/>
</dbReference>
<evidence type="ECO:0000313" key="5">
    <source>
        <dbReference type="Proteomes" id="UP001352263"/>
    </source>
</evidence>
<accession>A0ABU6JGD4</accession>
<dbReference type="InterPro" id="IPR009057">
    <property type="entry name" value="Homeodomain-like_sf"/>
</dbReference>
<evidence type="ECO:0000259" key="3">
    <source>
        <dbReference type="PROSITE" id="PS50977"/>
    </source>
</evidence>
<keyword evidence="5" id="KW-1185">Reference proteome</keyword>
<dbReference type="EMBL" id="JAWIIV010000035">
    <property type="protein sequence ID" value="MEC4722717.1"/>
    <property type="molecule type" value="Genomic_DNA"/>
</dbReference>
<dbReference type="Proteomes" id="UP001352263">
    <property type="component" value="Unassembled WGS sequence"/>
</dbReference>
<name>A0ABU6JGD4_9BURK</name>
<evidence type="ECO:0000256" key="2">
    <source>
        <dbReference type="PROSITE-ProRule" id="PRU00335"/>
    </source>
</evidence>
<dbReference type="SUPFAM" id="SSF46689">
    <property type="entry name" value="Homeodomain-like"/>
    <property type="match status" value="1"/>
</dbReference>
<sequence length="190" mass="20515">MSAETRSKLIKAARGVFAIKGCASSSMDEITAAAGLTRGALYHHFGGKKGLLHAVITQIDKEMLERLSAIIEQATTSWDGFLQESIAYINMALEPEIQRIMFLEGPAVLGDPSQWSSQNSCLRRTQSNIGRLCDDGILRPVDSLAAAHLFNGALRSVSIWVANSEDPLATAEKAIEGFLILTSGMFCEAD</sequence>
<evidence type="ECO:0000256" key="1">
    <source>
        <dbReference type="ARBA" id="ARBA00023125"/>
    </source>
</evidence>
<dbReference type="PANTHER" id="PTHR30055">
    <property type="entry name" value="HTH-TYPE TRANSCRIPTIONAL REGULATOR RUTR"/>
    <property type="match status" value="1"/>
</dbReference>
<proteinExistence type="predicted"/>
<keyword evidence="1 2" id="KW-0238">DNA-binding</keyword>
<feature type="DNA-binding region" description="H-T-H motif" evidence="2">
    <location>
        <begin position="26"/>
        <end position="45"/>
    </location>
</feature>
<evidence type="ECO:0000313" key="4">
    <source>
        <dbReference type="EMBL" id="MEC4722717.1"/>
    </source>
</evidence>
<dbReference type="InterPro" id="IPR050109">
    <property type="entry name" value="HTH-type_TetR-like_transc_reg"/>
</dbReference>